<dbReference type="SUPFAM" id="SSF53067">
    <property type="entry name" value="Actin-like ATPase domain"/>
    <property type="match status" value="1"/>
</dbReference>
<dbReference type="GO" id="GO:0006096">
    <property type="term" value="P:glycolytic process"/>
    <property type="evidence" value="ECO:0007669"/>
    <property type="project" value="InterPro"/>
</dbReference>
<dbReference type="AlphaFoldDB" id="A0A0G3W9K6"/>
<evidence type="ECO:0000256" key="1">
    <source>
        <dbReference type="ARBA" id="ARBA00006479"/>
    </source>
</evidence>
<comment type="similarity">
    <text evidence="1">Belongs to the ROK (NagC/XylR) family.</text>
</comment>
<protein>
    <recommendedName>
        <fullName evidence="3">Glucokinase</fullName>
        <ecNumber evidence="2">2.7.1.2</ecNumber>
    </recommendedName>
    <alternativeName>
        <fullName evidence="8">Glucose kinase</fullName>
    </alternativeName>
</protein>
<organism evidence="9 10">
    <name type="scientific">Clostridium aceticum</name>
    <dbReference type="NCBI Taxonomy" id="84022"/>
    <lineage>
        <taxon>Bacteria</taxon>
        <taxon>Bacillati</taxon>
        <taxon>Bacillota</taxon>
        <taxon>Clostridia</taxon>
        <taxon>Eubacteriales</taxon>
        <taxon>Clostridiaceae</taxon>
        <taxon>Clostridium</taxon>
    </lineage>
</organism>
<sequence>MYYIGIDLGGTSIKVGIVSEEGEILIKTSSATPVKKGFEGVLVRIKELIDEVMIEKKIDKKNIAAVGIGIPGACSQEGFVYFASNLFWKKVPLAERLHEMTGLKVYVENDATVAAVGEYIKGVTKGKKNAIFLTLGTGVGGGFIINNKIYSGSHGIGAEVGHMVIGKNFYDCTCGNHGCLETFVSATALIKYCKKLLEENKESLVFHRVDGNLDNLTAKIIFDCARKGDSTALKVIDRMTHYLAIGLANLINLFDPEVIAIGGGVAEAGDVFIEKLREEVKKYIYVKDMNVTEIVLAELKNDAGIIGSGMYAKFNNSSSREIQNYAKMK</sequence>
<dbReference type="InterPro" id="IPR049874">
    <property type="entry name" value="ROK_cs"/>
</dbReference>
<reference evidence="9 10" key="1">
    <citation type="submission" date="2014-10" db="EMBL/GenBank/DDBJ databases">
        <title>Genome sequence of Clostridium aceticum DSM 1496.</title>
        <authorList>
            <person name="Poehlein A."/>
            <person name="Schiel-Bengelsdorf B."/>
            <person name="Gottschalk G."/>
            <person name="Duerre P."/>
            <person name="Daniel R."/>
        </authorList>
    </citation>
    <scope>NUCLEOTIDE SEQUENCE [LARGE SCALE GENOMIC DNA]</scope>
    <source>
        <strain evidence="9 10">DSM 1496</strain>
    </source>
</reference>
<keyword evidence="4 9" id="KW-0808">Transferase</keyword>
<evidence type="ECO:0000256" key="3">
    <source>
        <dbReference type="ARBA" id="ARBA00014701"/>
    </source>
</evidence>
<dbReference type="STRING" id="84022.CACET_c06140"/>
<dbReference type="EC" id="2.7.1.2" evidence="2"/>
<evidence type="ECO:0000256" key="8">
    <source>
        <dbReference type="ARBA" id="ARBA00032386"/>
    </source>
</evidence>
<keyword evidence="7" id="KW-0067">ATP-binding</keyword>
<dbReference type="OrthoDB" id="9810372at2"/>
<dbReference type="Pfam" id="PF00480">
    <property type="entry name" value="ROK"/>
    <property type="match status" value="1"/>
</dbReference>
<keyword evidence="10" id="KW-1185">Reference proteome</keyword>
<dbReference type="Proteomes" id="UP000035704">
    <property type="component" value="Chromosome"/>
</dbReference>
<dbReference type="PATRIC" id="fig|84022.6.peg.623"/>
<dbReference type="EMBL" id="CP009687">
    <property type="protein sequence ID" value="AKL94124.1"/>
    <property type="molecule type" value="Genomic_DNA"/>
</dbReference>
<dbReference type="KEGG" id="cace:CACET_c06140"/>
<dbReference type="SMR" id="A0A0G3W9K6"/>
<keyword evidence="5" id="KW-0547">Nucleotide-binding</keyword>
<evidence type="ECO:0000313" key="10">
    <source>
        <dbReference type="Proteomes" id="UP000035704"/>
    </source>
</evidence>
<keyword evidence="6 9" id="KW-0418">Kinase</keyword>
<evidence type="ECO:0000256" key="7">
    <source>
        <dbReference type="ARBA" id="ARBA00022840"/>
    </source>
</evidence>
<dbReference type="InterPro" id="IPR004654">
    <property type="entry name" value="ROK_glcA"/>
</dbReference>
<dbReference type="RefSeq" id="WP_044823035.1">
    <property type="nucleotide sequence ID" value="NZ_CP009687.1"/>
</dbReference>
<dbReference type="InterPro" id="IPR000600">
    <property type="entry name" value="ROK"/>
</dbReference>
<dbReference type="NCBIfam" id="TIGR00744">
    <property type="entry name" value="ROK_glcA_fam"/>
    <property type="match status" value="1"/>
</dbReference>
<evidence type="ECO:0000256" key="6">
    <source>
        <dbReference type="ARBA" id="ARBA00022777"/>
    </source>
</evidence>
<dbReference type="Gene3D" id="3.30.420.40">
    <property type="match status" value="2"/>
</dbReference>
<name>A0A0G3W9K6_9CLOT</name>
<dbReference type="PANTHER" id="PTHR18964:SF149">
    <property type="entry name" value="BIFUNCTIONAL UDP-N-ACETYLGLUCOSAMINE 2-EPIMERASE_N-ACETYLMANNOSAMINE KINASE"/>
    <property type="match status" value="1"/>
</dbReference>
<dbReference type="PANTHER" id="PTHR18964">
    <property type="entry name" value="ROK (REPRESSOR, ORF, KINASE) FAMILY"/>
    <property type="match status" value="1"/>
</dbReference>
<dbReference type="GO" id="GO:0005737">
    <property type="term" value="C:cytoplasm"/>
    <property type="evidence" value="ECO:0007669"/>
    <property type="project" value="InterPro"/>
</dbReference>
<evidence type="ECO:0000256" key="2">
    <source>
        <dbReference type="ARBA" id="ARBA00012323"/>
    </source>
</evidence>
<proteinExistence type="inferred from homology"/>
<dbReference type="GO" id="GO:0005524">
    <property type="term" value="F:ATP binding"/>
    <property type="evidence" value="ECO:0007669"/>
    <property type="project" value="UniProtKB-KW"/>
</dbReference>
<evidence type="ECO:0000313" key="9">
    <source>
        <dbReference type="EMBL" id="AKL94124.1"/>
    </source>
</evidence>
<dbReference type="GO" id="GO:0004340">
    <property type="term" value="F:glucokinase activity"/>
    <property type="evidence" value="ECO:0007669"/>
    <property type="project" value="UniProtKB-EC"/>
</dbReference>
<accession>A0A0G3W9K6</accession>
<dbReference type="PROSITE" id="PS01125">
    <property type="entry name" value="ROK"/>
    <property type="match status" value="1"/>
</dbReference>
<dbReference type="InterPro" id="IPR043129">
    <property type="entry name" value="ATPase_NBD"/>
</dbReference>
<evidence type="ECO:0000256" key="4">
    <source>
        <dbReference type="ARBA" id="ARBA00022679"/>
    </source>
</evidence>
<evidence type="ECO:0000256" key="5">
    <source>
        <dbReference type="ARBA" id="ARBA00022741"/>
    </source>
</evidence>
<gene>
    <name evidence="9" type="primary">glcK</name>
    <name evidence="9" type="ORF">CACET_c06140</name>
</gene>